<dbReference type="AlphaFoldDB" id="A0A923SD27"/>
<dbReference type="InterPro" id="IPR023048">
    <property type="entry name" value="NADH:quinone_OxRdtase_FMN_depd"/>
</dbReference>
<evidence type="ECO:0000256" key="1">
    <source>
        <dbReference type="ARBA" id="ARBA00022630"/>
    </source>
</evidence>
<evidence type="ECO:0000313" key="9">
    <source>
        <dbReference type="Proteomes" id="UP000608513"/>
    </source>
</evidence>
<feature type="binding site" evidence="6">
    <location>
        <begin position="96"/>
        <end position="99"/>
    </location>
    <ligand>
        <name>FMN</name>
        <dbReference type="ChEBI" id="CHEBI:58210"/>
    </ligand>
</feature>
<dbReference type="InterPro" id="IPR029039">
    <property type="entry name" value="Flavoprotein-like_sf"/>
</dbReference>
<dbReference type="Pfam" id="PF02525">
    <property type="entry name" value="Flavodoxin_2"/>
    <property type="match status" value="1"/>
</dbReference>
<name>A0A923SD27_9BURK</name>
<organism evidence="8 9">
    <name type="scientific">Ramlibacter cellulosilyticus</name>
    <dbReference type="NCBI Taxonomy" id="2764187"/>
    <lineage>
        <taxon>Bacteria</taxon>
        <taxon>Pseudomonadati</taxon>
        <taxon>Pseudomonadota</taxon>
        <taxon>Betaproteobacteria</taxon>
        <taxon>Burkholderiales</taxon>
        <taxon>Comamonadaceae</taxon>
        <taxon>Ramlibacter</taxon>
    </lineage>
</organism>
<feature type="binding site" evidence="6">
    <location>
        <begin position="15"/>
        <end position="17"/>
    </location>
    <ligand>
        <name>FMN</name>
        <dbReference type="ChEBI" id="CHEBI:58210"/>
    </ligand>
</feature>
<comment type="catalytic activity">
    <reaction evidence="6">
        <text>2 a quinone + NADH + H(+) = 2 a 1,4-benzosemiquinone + NAD(+)</text>
        <dbReference type="Rhea" id="RHEA:65952"/>
        <dbReference type="ChEBI" id="CHEBI:15378"/>
        <dbReference type="ChEBI" id="CHEBI:57540"/>
        <dbReference type="ChEBI" id="CHEBI:57945"/>
        <dbReference type="ChEBI" id="CHEBI:132124"/>
        <dbReference type="ChEBI" id="CHEBI:134225"/>
    </reaction>
</comment>
<accession>A0A923SD27</accession>
<comment type="subunit">
    <text evidence="6">Homodimer.</text>
</comment>
<feature type="binding site" evidence="6">
    <location>
        <position position="9"/>
    </location>
    <ligand>
        <name>FMN</name>
        <dbReference type="ChEBI" id="CHEBI:58210"/>
    </ligand>
</feature>
<dbReference type="EC" id="1.6.5.-" evidence="6"/>
<comment type="similarity">
    <text evidence="6">Belongs to the azoreductase type 1 family.</text>
</comment>
<dbReference type="GO" id="GO:0016655">
    <property type="term" value="F:oxidoreductase activity, acting on NAD(P)H, quinone or similar compound as acceptor"/>
    <property type="evidence" value="ECO:0007669"/>
    <property type="project" value="InterPro"/>
</dbReference>
<dbReference type="InterPro" id="IPR050104">
    <property type="entry name" value="FMN-dep_NADH:Q_OxRdtase_AzoR1"/>
</dbReference>
<proteinExistence type="inferred from homology"/>
<keyword evidence="9" id="KW-1185">Reference proteome</keyword>
<evidence type="ECO:0000256" key="5">
    <source>
        <dbReference type="ARBA" id="ARBA00048542"/>
    </source>
</evidence>
<keyword evidence="4 6" id="KW-0520">NAD</keyword>
<dbReference type="Proteomes" id="UP000608513">
    <property type="component" value="Unassembled WGS sequence"/>
</dbReference>
<dbReference type="RefSeq" id="WP_187078223.1">
    <property type="nucleotide sequence ID" value="NZ_JACORT010000010.1"/>
</dbReference>
<dbReference type="SUPFAM" id="SSF52218">
    <property type="entry name" value="Flavoproteins"/>
    <property type="match status" value="1"/>
</dbReference>
<dbReference type="HAMAP" id="MF_01216">
    <property type="entry name" value="Azoreductase_type1"/>
    <property type="match status" value="1"/>
</dbReference>
<gene>
    <name evidence="6" type="primary">azoR</name>
    <name evidence="8" type="ORF">H8N03_21240</name>
</gene>
<evidence type="ECO:0000256" key="6">
    <source>
        <dbReference type="HAMAP-Rule" id="MF_01216"/>
    </source>
</evidence>
<keyword evidence="3 6" id="KW-0560">Oxidoreductase</keyword>
<comment type="catalytic activity">
    <reaction evidence="5">
        <text>N,N-dimethyl-1,4-phenylenediamine + anthranilate + 2 NAD(+) = 2-(4-dimethylaminophenyl)diazenylbenzoate + 2 NADH + 2 H(+)</text>
        <dbReference type="Rhea" id="RHEA:55872"/>
        <dbReference type="ChEBI" id="CHEBI:15378"/>
        <dbReference type="ChEBI" id="CHEBI:15783"/>
        <dbReference type="ChEBI" id="CHEBI:16567"/>
        <dbReference type="ChEBI" id="CHEBI:57540"/>
        <dbReference type="ChEBI" id="CHEBI:57945"/>
        <dbReference type="ChEBI" id="CHEBI:71579"/>
        <dbReference type="EC" id="1.7.1.17"/>
    </reaction>
    <physiologicalReaction direction="right-to-left" evidence="5">
        <dbReference type="Rhea" id="RHEA:55874"/>
    </physiologicalReaction>
</comment>
<comment type="caution">
    <text evidence="8">The sequence shown here is derived from an EMBL/GenBank/DDBJ whole genome shotgun (WGS) entry which is preliminary data.</text>
</comment>
<dbReference type="GO" id="GO:0016652">
    <property type="term" value="F:oxidoreductase activity, acting on NAD(P)H as acceptor"/>
    <property type="evidence" value="ECO:0007669"/>
    <property type="project" value="UniProtKB-UniRule"/>
</dbReference>
<evidence type="ECO:0000259" key="7">
    <source>
        <dbReference type="Pfam" id="PF02525"/>
    </source>
</evidence>
<dbReference type="GO" id="GO:0010181">
    <property type="term" value="F:FMN binding"/>
    <property type="evidence" value="ECO:0007669"/>
    <property type="project" value="UniProtKB-UniRule"/>
</dbReference>
<reference evidence="8" key="1">
    <citation type="submission" date="2020-08" db="EMBL/GenBank/DDBJ databases">
        <title>Ramlibacter sp. USB13 16S ribosomal RNA gene genome sequencing and assembly.</title>
        <authorList>
            <person name="Kang M."/>
        </authorList>
    </citation>
    <scope>NUCLEOTIDE SEQUENCE</scope>
    <source>
        <strain evidence="8">USB13</strain>
    </source>
</reference>
<dbReference type="PANTHER" id="PTHR43741">
    <property type="entry name" value="FMN-DEPENDENT NADH-AZOREDUCTASE 1"/>
    <property type="match status" value="1"/>
</dbReference>
<evidence type="ECO:0000256" key="4">
    <source>
        <dbReference type="ARBA" id="ARBA00023027"/>
    </source>
</evidence>
<dbReference type="EMBL" id="JACORT010000010">
    <property type="protein sequence ID" value="MBC5785484.1"/>
    <property type="molecule type" value="Genomic_DNA"/>
</dbReference>
<feature type="domain" description="Flavodoxin-like fold" evidence="7">
    <location>
        <begin position="1"/>
        <end position="202"/>
    </location>
</feature>
<comment type="function">
    <text evidence="6">Quinone reductase that provides resistance to thiol-specific stress caused by electrophilic quinones.</text>
</comment>
<keyword evidence="2 6" id="KW-0288">FMN</keyword>
<evidence type="ECO:0000256" key="3">
    <source>
        <dbReference type="ARBA" id="ARBA00023002"/>
    </source>
</evidence>
<sequence length="216" mass="22940">MKLLHIDSSPLGAQSVSRELTRRVVAEWKANHAGTTVEYLDLAADAPSHLDIDSLGFRLGLDADSLTDAQKRENALTERLLNQFLAADVVVVGAPMYNFSIPSQLKAWIDRIAQAGRTFKYTEQGPVGLAGGKTVIVASSRGGAYAGNPALAFLDHQESYLKAIFGFFGITDVRFVRAEGVAMGEAAKAQALAAADAEIQAHTAEAANEAKAAIRA</sequence>
<feature type="binding site" evidence="6">
    <location>
        <begin position="140"/>
        <end position="143"/>
    </location>
    <ligand>
        <name>FMN</name>
        <dbReference type="ChEBI" id="CHEBI:58210"/>
    </ligand>
</feature>
<evidence type="ECO:0000313" key="8">
    <source>
        <dbReference type="EMBL" id="MBC5785484.1"/>
    </source>
</evidence>
<dbReference type="Gene3D" id="3.40.50.360">
    <property type="match status" value="1"/>
</dbReference>
<protein>
    <recommendedName>
        <fullName evidence="6">FMN dependent NADH:quinone oxidoreductase</fullName>
        <ecNumber evidence="6">1.6.5.-</ecNumber>
    </recommendedName>
    <alternativeName>
        <fullName evidence="6">Azo-dye reductase</fullName>
    </alternativeName>
    <alternativeName>
        <fullName evidence="6">FMN-dependent NADH-azo compound oxidoreductase</fullName>
    </alternativeName>
    <alternativeName>
        <fullName evidence="6">FMN-dependent NADH-azoreductase</fullName>
        <ecNumber evidence="6">1.7.1.17</ecNumber>
    </alternativeName>
</protein>
<dbReference type="EC" id="1.7.1.17" evidence="6"/>
<evidence type="ECO:0000256" key="2">
    <source>
        <dbReference type="ARBA" id="ARBA00022643"/>
    </source>
</evidence>
<comment type="cofactor">
    <cofactor evidence="6">
        <name>FMN</name>
        <dbReference type="ChEBI" id="CHEBI:58210"/>
    </cofactor>
    <text evidence="6">Binds 1 FMN per subunit.</text>
</comment>
<dbReference type="GO" id="GO:0009055">
    <property type="term" value="F:electron transfer activity"/>
    <property type="evidence" value="ECO:0007669"/>
    <property type="project" value="UniProtKB-UniRule"/>
</dbReference>
<dbReference type="PANTHER" id="PTHR43741:SF4">
    <property type="entry name" value="FMN-DEPENDENT NADH:QUINONE OXIDOREDUCTASE"/>
    <property type="match status" value="1"/>
</dbReference>
<comment type="function">
    <text evidence="6">Also exhibits azoreductase activity. Catalyzes the reductive cleavage of the azo bond in aromatic azo compounds to the corresponding amines.</text>
</comment>
<keyword evidence="1 6" id="KW-0285">Flavoprotein</keyword>
<dbReference type="InterPro" id="IPR003680">
    <property type="entry name" value="Flavodoxin_fold"/>
</dbReference>